<dbReference type="Proteomes" id="UP001596237">
    <property type="component" value="Unassembled WGS sequence"/>
</dbReference>
<dbReference type="RefSeq" id="WP_192285754.1">
    <property type="nucleotide sequence ID" value="NZ_JBHSTT010000032.1"/>
</dbReference>
<protein>
    <submittedName>
        <fullName evidence="2">Pilus assembly protein TadG-related protein</fullName>
    </submittedName>
</protein>
<evidence type="ECO:0000313" key="2">
    <source>
        <dbReference type="EMBL" id="MFC6389569.1"/>
    </source>
</evidence>
<evidence type="ECO:0000313" key="3">
    <source>
        <dbReference type="Proteomes" id="UP001596237"/>
    </source>
</evidence>
<feature type="domain" description="Putative Flp pilus-assembly TadG-like N-terminal" evidence="1">
    <location>
        <begin position="22"/>
        <end position="68"/>
    </location>
</feature>
<evidence type="ECO:0000259" key="1">
    <source>
        <dbReference type="Pfam" id="PF13400"/>
    </source>
</evidence>
<dbReference type="EMBL" id="JBHSTT010000032">
    <property type="protein sequence ID" value="MFC6389569.1"/>
    <property type="molecule type" value="Genomic_DNA"/>
</dbReference>
<organism evidence="2 3">
    <name type="scientific">Methylorubrum zatmanii</name>
    <dbReference type="NCBI Taxonomy" id="29429"/>
    <lineage>
        <taxon>Bacteria</taxon>
        <taxon>Pseudomonadati</taxon>
        <taxon>Pseudomonadota</taxon>
        <taxon>Alphaproteobacteria</taxon>
        <taxon>Hyphomicrobiales</taxon>
        <taxon>Methylobacteriaceae</taxon>
        <taxon>Methylorubrum</taxon>
    </lineage>
</organism>
<reference evidence="3" key="1">
    <citation type="journal article" date="2019" name="Int. J. Syst. Evol. Microbiol.">
        <title>The Global Catalogue of Microorganisms (GCM) 10K type strain sequencing project: providing services to taxonomists for standard genome sequencing and annotation.</title>
        <authorList>
            <consortium name="The Broad Institute Genomics Platform"/>
            <consortium name="The Broad Institute Genome Sequencing Center for Infectious Disease"/>
            <person name="Wu L."/>
            <person name="Ma J."/>
        </authorList>
    </citation>
    <scope>NUCLEOTIDE SEQUENCE [LARGE SCALE GENOMIC DNA]</scope>
    <source>
        <strain evidence="3">CCUG 36916</strain>
    </source>
</reference>
<name>A0ABW1WR82_9HYPH</name>
<dbReference type="Pfam" id="PF13400">
    <property type="entry name" value="Tad"/>
    <property type="match status" value="1"/>
</dbReference>
<proteinExistence type="predicted"/>
<comment type="caution">
    <text evidence="2">The sequence shown here is derived from an EMBL/GenBank/DDBJ whole genome shotgun (WGS) entry which is preliminary data.</text>
</comment>
<accession>A0ABW1WR82</accession>
<gene>
    <name evidence="2" type="ORF">ACFQDP_09505</name>
</gene>
<keyword evidence="3" id="KW-1185">Reference proteome</keyword>
<sequence>MRFLPAKSRPASEQGFRRCSAGNVPILAALILALLSLTTAASLETANLYVAKQQSQRVADLANLAAAATPDAIANGAASPVAVATAANIVALNGMSGAETVTSVVAAPQTESGQALATVVALTVPRLFRNAVGGTSSRVDGRSVADLRKSRSGACVASLGGPINIYANARVTGPTCSLSAKTFLYICGKAAVTAQAVSVGYSASAEAPYLCSTASYTPDASTFTYKAKPANSLATQPDIVAIRQRLDAMARWPYRTTSPYALMNPSVPKGTDRSYAVGEKASLPQDKPSGDLTIDGADLTFPGSGAADPTCAKPTTISGNIRLSGISTLTFGSGCYAIAGYVTGQAGARTTFAQAPGAQVTFVFKQYITNNGGAMTFPDATYSVWGSVSNLSTGTMSFGKGLKVFGAAITNQSGSLQFQDGSVHLNGGTITNGSGRLSFGTGDFNLWGGSISNAGTGTITYGDGPFLFYGGTIRNEKGTLIFGKGPFQFQGGSLTLLAGSTTRFGVGDLNFYGGTITMAGDSTTFGYGGSATTGAGSVFLYGGSLSLTTRNLTAVGVSFAFLGGTVSLLGVGDINATAPTAANPAYGYRNILFVLFGGAFNLYQSDNRVDTMSGLIYAATGNSSIYGNQTVNYPPGGCLQVVADVVDIYSNARIAVAPCLGVAVPAESANPVLVE</sequence>
<dbReference type="InterPro" id="IPR028087">
    <property type="entry name" value="Tad_N"/>
</dbReference>